<dbReference type="InterPro" id="IPR001185">
    <property type="entry name" value="MS_channel"/>
</dbReference>
<evidence type="ECO:0000256" key="3">
    <source>
        <dbReference type="ARBA" id="ARBA00022475"/>
    </source>
</evidence>
<dbReference type="PANTHER" id="PTHR30266">
    <property type="entry name" value="MECHANOSENSITIVE CHANNEL MSCL"/>
    <property type="match status" value="1"/>
</dbReference>
<evidence type="ECO:0000256" key="4">
    <source>
        <dbReference type="ARBA" id="ARBA00022692"/>
    </source>
</evidence>
<proteinExistence type="predicted"/>
<keyword evidence="8" id="KW-0407">Ion channel</keyword>
<dbReference type="PRINTS" id="PR01264">
    <property type="entry name" value="MECHCHANNEL"/>
</dbReference>
<dbReference type="EMBL" id="AP027735">
    <property type="protein sequence ID" value="BDZ59374.1"/>
    <property type="molecule type" value="Genomic_DNA"/>
</dbReference>
<dbReference type="InterPro" id="IPR037673">
    <property type="entry name" value="MSC/AndL"/>
</dbReference>
<dbReference type="Gene3D" id="1.10.1200.120">
    <property type="entry name" value="Large-conductance mechanosensitive channel, MscL, domain 1"/>
    <property type="match status" value="1"/>
</dbReference>
<name>A0ABN6YPM2_9MICO</name>
<dbReference type="InterPro" id="IPR036019">
    <property type="entry name" value="MscL_channel"/>
</dbReference>
<evidence type="ECO:0000256" key="6">
    <source>
        <dbReference type="ARBA" id="ARBA00023065"/>
    </source>
</evidence>
<feature type="transmembrane region" description="Helical" evidence="9">
    <location>
        <begin position="12"/>
        <end position="30"/>
    </location>
</feature>
<reference evidence="10" key="1">
    <citation type="journal article" date="2014" name="Int. J. Syst. Evol. Microbiol.">
        <title>Complete genome of a new Firmicutes species belonging to the dominant human colonic microbiota ('Ruminococcus bicirculans') reveals two chromosomes and a selective capacity to utilize plant glucans.</title>
        <authorList>
            <consortium name="NISC Comparative Sequencing Program"/>
            <person name="Wegmann U."/>
            <person name="Louis P."/>
            <person name="Goesmann A."/>
            <person name="Henrissat B."/>
            <person name="Duncan S.H."/>
            <person name="Flint H.J."/>
        </authorList>
    </citation>
    <scope>NUCLEOTIDE SEQUENCE</scope>
    <source>
        <strain evidence="10">NBRC 110608</strain>
    </source>
</reference>
<organism evidence="10">
    <name type="scientific">Barrientosiimonas endolithica</name>
    <dbReference type="NCBI Taxonomy" id="1535208"/>
    <lineage>
        <taxon>Bacteria</taxon>
        <taxon>Bacillati</taxon>
        <taxon>Actinomycetota</taxon>
        <taxon>Actinomycetes</taxon>
        <taxon>Micrococcales</taxon>
        <taxon>Dermacoccaceae</taxon>
        <taxon>Barrientosiimonas</taxon>
    </lineage>
</organism>
<keyword evidence="5 9" id="KW-1133">Transmembrane helix</keyword>
<evidence type="ECO:0000256" key="7">
    <source>
        <dbReference type="ARBA" id="ARBA00023136"/>
    </source>
</evidence>
<protein>
    <submittedName>
        <fullName evidence="10">Large-conductance mechanosensitive channel</fullName>
    </submittedName>
</protein>
<evidence type="ECO:0000256" key="8">
    <source>
        <dbReference type="ARBA" id="ARBA00023303"/>
    </source>
</evidence>
<keyword evidence="6" id="KW-0406">Ion transport</keyword>
<sequence>MKGFKEFLFRGNVVELAVAVVIGSAFAAVVDKFVSSIITPLLNSFGGANTQGLGFRIKSGQANTFVDLSAIINALIVFLLTAAVVYFLLILPMNKLQERRKAGVEDPIEPTELELLAEIRDELRARR</sequence>
<evidence type="ECO:0000256" key="2">
    <source>
        <dbReference type="ARBA" id="ARBA00022448"/>
    </source>
</evidence>
<accession>A0ABN6YPM2</accession>
<dbReference type="PANTHER" id="PTHR30266:SF2">
    <property type="entry name" value="LARGE-CONDUCTANCE MECHANOSENSITIVE CHANNEL"/>
    <property type="match status" value="1"/>
</dbReference>
<keyword evidence="4 9" id="KW-0812">Transmembrane</keyword>
<comment type="subcellular location">
    <subcellularLocation>
        <location evidence="1">Membrane</location>
        <topology evidence="1">Multi-pass membrane protein</topology>
    </subcellularLocation>
</comment>
<keyword evidence="3" id="KW-1003">Cell membrane</keyword>
<reference evidence="10" key="2">
    <citation type="submission" date="2023-02" db="EMBL/GenBank/DDBJ databases">
        <authorList>
            <person name="Sun Q."/>
            <person name="Mori K."/>
        </authorList>
    </citation>
    <scope>NUCLEOTIDE SEQUENCE</scope>
    <source>
        <strain evidence="10">NBRC 110608</strain>
    </source>
</reference>
<evidence type="ECO:0000313" key="10">
    <source>
        <dbReference type="EMBL" id="BDZ59374.1"/>
    </source>
</evidence>
<evidence type="ECO:0000256" key="9">
    <source>
        <dbReference type="SAM" id="Phobius"/>
    </source>
</evidence>
<feature type="transmembrane region" description="Helical" evidence="9">
    <location>
        <begin position="70"/>
        <end position="91"/>
    </location>
</feature>
<evidence type="ECO:0000256" key="5">
    <source>
        <dbReference type="ARBA" id="ARBA00022989"/>
    </source>
</evidence>
<keyword evidence="2" id="KW-0813">Transport</keyword>
<keyword evidence="7 9" id="KW-0472">Membrane</keyword>
<dbReference type="NCBIfam" id="TIGR00220">
    <property type="entry name" value="mscL"/>
    <property type="match status" value="1"/>
</dbReference>
<dbReference type="RefSeq" id="WP_289231409.1">
    <property type="nucleotide sequence ID" value="NZ_AP027735.1"/>
</dbReference>
<evidence type="ECO:0000256" key="1">
    <source>
        <dbReference type="ARBA" id="ARBA00004141"/>
    </source>
</evidence>
<gene>
    <name evidence="10" type="ORF">GCM10025872_30310</name>
</gene>
<dbReference type="SUPFAM" id="SSF81330">
    <property type="entry name" value="Gated mechanosensitive channel"/>
    <property type="match status" value="1"/>
</dbReference>
<dbReference type="Pfam" id="PF01741">
    <property type="entry name" value="MscL"/>
    <property type="match status" value="1"/>
</dbReference>